<dbReference type="SUPFAM" id="SSF53187">
    <property type="entry name" value="Zn-dependent exopeptidases"/>
    <property type="match status" value="1"/>
</dbReference>
<proteinExistence type="predicted"/>
<feature type="chain" id="PRO_5021781901" description="MurNAc-LAA domain-containing protein" evidence="2">
    <location>
        <begin position="18"/>
        <end position="455"/>
    </location>
</feature>
<dbReference type="Gene3D" id="3.40.630.40">
    <property type="entry name" value="Zn-dependent exopeptidases"/>
    <property type="match status" value="1"/>
</dbReference>
<dbReference type="InterPro" id="IPR002508">
    <property type="entry name" value="MurNAc-LAA_cat"/>
</dbReference>
<reference evidence="4 5" key="1">
    <citation type="submission" date="2019-07" db="EMBL/GenBank/DDBJ databases">
        <title>Whole genome shotgun sequence of Deinococcus cellulosilyticus NBRC 106333.</title>
        <authorList>
            <person name="Hosoyama A."/>
            <person name="Uohara A."/>
            <person name="Ohji S."/>
            <person name="Ichikawa N."/>
        </authorList>
    </citation>
    <scope>NUCLEOTIDE SEQUENCE [LARGE SCALE GENOMIC DNA]</scope>
    <source>
        <strain evidence="4 5">NBRC 106333</strain>
    </source>
</reference>
<evidence type="ECO:0000313" key="5">
    <source>
        <dbReference type="Proteomes" id="UP000321306"/>
    </source>
</evidence>
<dbReference type="EMBL" id="BJXB01000019">
    <property type="protein sequence ID" value="GEM48309.1"/>
    <property type="molecule type" value="Genomic_DNA"/>
</dbReference>
<evidence type="ECO:0000313" key="4">
    <source>
        <dbReference type="EMBL" id="GEM48309.1"/>
    </source>
</evidence>
<dbReference type="PANTHER" id="PTHR30404">
    <property type="entry name" value="N-ACETYLMURAMOYL-L-ALANINE AMIDASE"/>
    <property type="match status" value="1"/>
</dbReference>
<dbReference type="OrthoDB" id="73570at2"/>
<evidence type="ECO:0000259" key="3">
    <source>
        <dbReference type="SMART" id="SM00646"/>
    </source>
</evidence>
<dbReference type="InterPro" id="IPR050695">
    <property type="entry name" value="N-acetylmuramoyl_amidase_3"/>
</dbReference>
<keyword evidence="5" id="KW-1185">Reference proteome</keyword>
<dbReference type="PANTHER" id="PTHR30404:SF0">
    <property type="entry name" value="N-ACETYLMURAMOYL-L-ALANINE AMIDASE AMIC"/>
    <property type="match status" value="1"/>
</dbReference>
<protein>
    <recommendedName>
        <fullName evidence="3">MurNAc-LAA domain-containing protein</fullName>
    </recommendedName>
</protein>
<dbReference type="RefSeq" id="WP_146887279.1">
    <property type="nucleotide sequence ID" value="NZ_BJXB01000019.1"/>
</dbReference>
<keyword evidence="1" id="KW-0378">Hydrolase</keyword>
<gene>
    <name evidence="4" type="ORF">DC3_39440</name>
</gene>
<organism evidence="4 5">
    <name type="scientific">Deinococcus cellulosilyticus (strain DSM 18568 / NBRC 106333 / KACC 11606 / 5516J-15)</name>
    <dbReference type="NCBI Taxonomy" id="1223518"/>
    <lineage>
        <taxon>Bacteria</taxon>
        <taxon>Thermotogati</taxon>
        <taxon>Deinococcota</taxon>
        <taxon>Deinococci</taxon>
        <taxon>Deinococcales</taxon>
        <taxon>Deinococcaceae</taxon>
        <taxon>Deinococcus</taxon>
    </lineage>
</organism>
<feature type="domain" description="MurNAc-LAA" evidence="3">
    <location>
        <begin position="303"/>
        <end position="435"/>
    </location>
</feature>
<dbReference type="GO" id="GO:0008745">
    <property type="term" value="F:N-acetylmuramoyl-L-alanine amidase activity"/>
    <property type="evidence" value="ECO:0007669"/>
    <property type="project" value="InterPro"/>
</dbReference>
<sequence>MKRLVVLLLLLLNSAFAQYTLQSTRVGDRTFQSISYYGIGFIRAEFLSPYFLVSVDSRSVRVSYGPNSLTLPIENSPERGIYQSYYVEVNNEVRTGFPAIVVNRGIFVPVQAVAEALKINLSGNTMVIPTARLGNVASKTDAKYDRLVFELDQNVVIEDQSTSKNIKLVVRNAWGKSTTYTTTGKYLPKVKAEVVGKDLVFTAPLPKASGYQFFFTPLSDRKARLVLDAGSQFTPKQTVLEERILKPVIVLDAGHGGNDTGGTKGVTEKDLTLEVVRKMGQALSKAGWTVKYTRTSDTAVSLANRAALARSSDAFVSIHLGYGLGASQSGVVLSYPSGDEHLEYIRQVRGETQPSLGVSSNEQIKTFAQTVQKELSRVKVTAKLRPTRDLYLLSEAPKAAMMVELGFPENPQDLVLLKDPTHLDALALALARGITVYLTPKDQKTAQTPKKDAKP</sequence>
<evidence type="ECO:0000256" key="1">
    <source>
        <dbReference type="ARBA" id="ARBA00022801"/>
    </source>
</evidence>
<name>A0A511N618_DEIC1</name>
<dbReference type="Proteomes" id="UP000321306">
    <property type="component" value="Unassembled WGS sequence"/>
</dbReference>
<dbReference type="AlphaFoldDB" id="A0A511N618"/>
<dbReference type="Pfam" id="PF01520">
    <property type="entry name" value="Amidase_3"/>
    <property type="match status" value="1"/>
</dbReference>
<dbReference type="GO" id="GO:0030288">
    <property type="term" value="C:outer membrane-bounded periplasmic space"/>
    <property type="evidence" value="ECO:0007669"/>
    <property type="project" value="TreeGrafter"/>
</dbReference>
<dbReference type="SMART" id="SM00646">
    <property type="entry name" value="Ami_3"/>
    <property type="match status" value="1"/>
</dbReference>
<keyword evidence="2" id="KW-0732">Signal</keyword>
<accession>A0A511N618</accession>
<comment type="caution">
    <text evidence="4">The sequence shown here is derived from an EMBL/GenBank/DDBJ whole genome shotgun (WGS) entry which is preliminary data.</text>
</comment>
<evidence type="ECO:0000256" key="2">
    <source>
        <dbReference type="SAM" id="SignalP"/>
    </source>
</evidence>
<dbReference type="GO" id="GO:0009253">
    <property type="term" value="P:peptidoglycan catabolic process"/>
    <property type="evidence" value="ECO:0007669"/>
    <property type="project" value="InterPro"/>
</dbReference>
<feature type="signal peptide" evidence="2">
    <location>
        <begin position="1"/>
        <end position="17"/>
    </location>
</feature>
<dbReference type="CDD" id="cd02696">
    <property type="entry name" value="MurNAc-LAA"/>
    <property type="match status" value="1"/>
</dbReference>